<evidence type="ECO:0000256" key="6">
    <source>
        <dbReference type="SAM" id="SignalP"/>
    </source>
</evidence>
<organism evidence="8 9">
    <name type="scientific">Anser cygnoides</name>
    <name type="common">Swan goose</name>
    <dbReference type="NCBI Taxonomy" id="8845"/>
    <lineage>
        <taxon>Eukaryota</taxon>
        <taxon>Metazoa</taxon>
        <taxon>Chordata</taxon>
        <taxon>Craniata</taxon>
        <taxon>Vertebrata</taxon>
        <taxon>Euteleostomi</taxon>
        <taxon>Archelosauria</taxon>
        <taxon>Archosauria</taxon>
        <taxon>Dinosauria</taxon>
        <taxon>Saurischia</taxon>
        <taxon>Theropoda</taxon>
        <taxon>Coelurosauria</taxon>
        <taxon>Aves</taxon>
        <taxon>Neognathae</taxon>
        <taxon>Galloanserae</taxon>
        <taxon>Anseriformes</taxon>
        <taxon>Anatidae</taxon>
        <taxon>Anserinae</taxon>
        <taxon>Anser</taxon>
    </lineage>
</organism>
<dbReference type="SMART" id="SM00018">
    <property type="entry name" value="PD"/>
    <property type="match status" value="2"/>
</dbReference>
<dbReference type="Proteomes" id="UP000694521">
    <property type="component" value="Unplaced"/>
</dbReference>
<dbReference type="PROSITE" id="PS51448">
    <property type="entry name" value="P_TREFOIL_2"/>
    <property type="match status" value="2"/>
</dbReference>
<reference evidence="8" key="1">
    <citation type="submission" date="2025-08" db="UniProtKB">
        <authorList>
            <consortium name="Ensembl"/>
        </authorList>
    </citation>
    <scope>IDENTIFICATION</scope>
</reference>
<dbReference type="InterPro" id="IPR017994">
    <property type="entry name" value="P_trefoil_chordata"/>
</dbReference>
<comment type="caution">
    <text evidence="4">Lacks conserved residue(s) required for the propagation of feature annotation.</text>
</comment>
<feature type="domain" description="P-type" evidence="7">
    <location>
        <begin position="78"/>
        <end position="121"/>
    </location>
</feature>
<evidence type="ECO:0000256" key="3">
    <source>
        <dbReference type="ARBA" id="ARBA00023157"/>
    </source>
</evidence>
<protein>
    <recommendedName>
        <fullName evidence="7">P-type domain-containing protein</fullName>
    </recommendedName>
</protein>
<feature type="chain" id="PRO_5034650455" description="P-type domain-containing protein" evidence="6">
    <location>
        <begin position="23"/>
        <end position="283"/>
    </location>
</feature>
<feature type="domain" description="P-type" evidence="7">
    <location>
        <begin position="27"/>
        <end position="72"/>
    </location>
</feature>
<dbReference type="Gene3D" id="4.10.110.10">
    <property type="entry name" value="Spasmolytic Protein, domain 1"/>
    <property type="match status" value="2"/>
</dbReference>
<feature type="disulfide bond" evidence="4">
    <location>
        <begin position="90"/>
        <end position="105"/>
    </location>
</feature>
<feature type="disulfide bond" evidence="4">
    <location>
        <begin position="51"/>
        <end position="68"/>
    </location>
</feature>
<dbReference type="GO" id="GO:0030277">
    <property type="term" value="P:maintenance of gastrointestinal epithelium"/>
    <property type="evidence" value="ECO:0007669"/>
    <property type="project" value="TreeGrafter"/>
</dbReference>
<evidence type="ECO:0000313" key="9">
    <source>
        <dbReference type="Proteomes" id="UP000694521"/>
    </source>
</evidence>
<name>A0A8B9DKL9_ANSCY</name>
<dbReference type="InterPro" id="IPR044913">
    <property type="entry name" value="P_trefoil_dom_sf"/>
</dbReference>
<dbReference type="Pfam" id="PF00088">
    <property type="entry name" value="Trefoil"/>
    <property type="match status" value="2"/>
</dbReference>
<feature type="disulfide bond" evidence="4">
    <location>
        <begin position="41"/>
        <end position="56"/>
    </location>
</feature>
<gene>
    <name evidence="8" type="primary">LOC106036076</name>
</gene>
<dbReference type="PRINTS" id="PR00680">
    <property type="entry name" value="PTREFOIL"/>
</dbReference>
<evidence type="ECO:0000259" key="7">
    <source>
        <dbReference type="PROSITE" id="PS51448"/>
    </source>
</evidence>
<keyword evidence="3 4" id="KW-1015">Disulfide bond</keyword>
<dbReference type="PANTHER" id="PTHR13826">
    <property type="entry name" value="INTESTINAL TREFOIL FACTOR-RELATED"/>
    <property type="match status" value="1"/>
</dbReference>
<evidence type="ECO:0000313" key="8">
    <source>
        <dbReference type="Ensembl" id="ENSACDP00005007620.1"/>
    </source>
</evidence>
<dbReference type="AlphaFoldDB" id="A0A8B9DKL9"/>
<evidence type="ECO:0000256" key="5">
    <source>
        <dbReference type="SAM" id="MobiDB-lite"/>
    </source>
</evidence>
<dbReference type="FunFam" id="4.10.110.10:FF:000006">
    <property type="entry name" value="Trefoil factor 1"/>
    <property type="match status" value="2"/>
</dbReference>
<proteinExistence type="predicted"/>
<feature type="region of interest" description="Disordered" evidence="5">
    <location>
        <begin position="178"/>
        <end position="202"/>
    </location>
</feature>
<keyword evidence="2" id="KW-0964">Secreted</keyword>
<comment type="subcellular location">
    <subcellularLocation>
        <location evidence="1">Secreted</location>
    </subcellularLocation>
</comment>
<dbReference type="PANTHER" id="PTHR13826:SF14">
    <property type="entry name" value="TREFOIL FACTOR 2"/>
    <property type="match status" value="1"/>
</dbReference>
<keyword evidence="9" id="KW-1185">Reference proteome</keyword>
<evidence type="ECO:0000256" key="1">
    <source>
        <dbReference type="ARBA" id="ARBA00004613"/>
    </source>
</evidence>
<feature type="signal peptide" evidence="6">
    <location>
        <begin position="1"/>
        <end position="22"/>
    </location>
</feature>
<evidence type="ECO:0000256" key="4">
    <source>
        <dbReference type="PROSITE-ProRule" id="PRU00779"/>
    </source>
</evidence>
<dbReference type="CDD" id="cd00111">
    <property type="entry name" value="Trefoil"/>
    <property type="match status" value="2"/>
</dbReference>
<dbReference type="GO" id="GO:0005615">
    <property type="term" value="C:extracellular space"/>
    <property type="evidence" value="ECO:0007669"/>
    <property type="project" value="TreeGrafter"/>
</dbReference>
<dbReference type="SUPFAM" id="SSF57492">
    <property type="entry name" value="Trefoil"/>
    <property type="match status" value="2"/>
</dbReference>
<feature type="region of interest" description="Disordered" evidence="5">
    <location>
        <begin position="144"/>
        <end position="163"/>
    </location>
</feature>
<dbReference type="Ensembl" id="ENSACDT00005009186.1">
    <property type="protein sequence ID" value="ENSACDP00005007620.1"/>
    <property type="gene ID" value="ENSACDG00005005604.1"/>
</dbReference>
<evidence type="ECO:0000256" key="2">
    <source>
        <dbReference type="ARBA" id="ARBA00022525"/>
    </source>
</evidence>
<feature type="disulfide bond" evidence="4">
    <location>
        <begin position="80"/>
        <end position="106"/>
    </location>
</feature>
<dbReference type="InterPro" id="IPR000519">
    <property type="entry name" value="P_trefoil_dom"/>
</dbReference>
<reference evidence="8" key="2">
    <citation type="submission" date="2025-09" db="UniProtKB">
        <authorList>
            <consortium name="Ensembl"/>
        </authorList>
    </citation>
    <scope>IDENTIFICATION</scope>
</reference>
<dbReference type="PROSITE" id="PS00025">
    <property type="entry name" value="P_TREFOIL_1"/>
    <property type="match status" value="2"/>
</dbReference>
<dbReference type="InterPro" id="IPR017957">
    <property type="entry name" value="P_trefoil_CS"/>
</dbReference>
<keyword evidence="6" id="KW-0732">Signal</keyword>
<feature type="disulfide bond" evidence="4">
    <location>
        <begin position="100"/>
        <end position="117"/>
    </location>
</feature>
<accession>A0A8B9DKL9</accession>
<sequence length="283" mass="30941">MDLKGICVLSVILVVALTMTEGKTPPTKCQCKIAPRERKNCGPPGISAADCRKAGCCFNASVPGVPWCFTAKPKKVKKVCPADPRVRVNCGYPGITAKECTNRKCCFRAHPAGVPWCFYHRTVEEGNISHETLPVCPHGCPAAPKQDRPSSPSQWGSECPGHTQEELAKPKEDQLLAQRGGVHGPPEPGTCGQRGSDVSTSPQLTPWKRCSYQTHIYVITGGKRLHFRKVECTSQKFLIPSFHFCNWSCSTPSVGSKYPWLFPTHLTVCFVSGTIPHNSVLLI</sequence>